<keyword evidence="2" id="KW-1185">Reference proteome</keyword>
<evidence type="ECO:0000313" key="1">
    <source>
        <dbReference type="EMBL" id="MCV9887821.1"/>
    </source>
</evidence>
<dbReference type="EMBL" id="JAOYEY010000047">
    <property type="protein sequence ID" value="MCV9887821.1"/>
    <property type="molecule type" value="Genomic_DNA"/>
</dbReference>
<dbReference type="Gene3D" id="3.30.470.20">
    <property type="entry name" value="ATP-grasp fold, B domain"/>
    <property type="match status" value="1"/>
</dbReference>
<comment type="caution">
    <text evidence="1">The sequence shown here is derived from an EMBL/GenBank/DDBJ whole genome shotgun (WGS) entry which is preliminary data.</text>
</comment>
<reference evidence="1 2" key="1">
    <citation type="submission" date="2022-10" db="EMBL/GenBank/DDBJ databases">
        <title>Draft genome assembly of moderately radiation resistant bacterium Metabacillus halosaccharovorans.</title>
        <authorList>
            <person name="Pal S."/>
            <person name="Gopinathan A."/>
        </authorList>
    </citation>
    <scope>NUCLEOTIDE SEQUENCE [LARGE SCALE GENOMIC DNA]</scope>
    <source>
        <strain evidence="1 2">VITHBRA001</strain>
    </source>
</reference>
<accession>A0ABT3DLS8</accession>
<gene>
    <name evidence="1" type="ORF">OIH86_19430</name>
</gene>
<name>A0ABT3DLS8_9BACI</name>
<dbReference type="InterPro" id="IPR026838">
    <property type="entry name" value="YheC/D"/>
</dbReference>
<evidence type="ECO:0000313" key="2">
    <source>
        <dbReference type="Proteomes" id="UP001526147"/>
    </source>
</evidence>
<organism evidence="1 2">
    <name type="scientific">Metabacillus halosaccharovorans</name>
    <dbReference type="NCBI Taxonomy" id="930124"/>
    <lineage>
        <taxon>Bacteria</taxon>
        <taxon>Bacillati</taxon>
        <taxon>Bacillota</taxon>
        <taxon>Bacilli</taxon>
        <taxon>Bacillales</taxon>
        <taxon>Bacillaceae</taxon>
        <taxon>Metabacillus</taxon>
    </lineage>
</organism>
<sequence length="369" mass="42100">MTHRYVGILVSSFVYRGIIRGNTDYENIQFYEDIGKKLNIVPCYFRLTDIKPGVSEVKALIKQNSEGYRLSVIPKPSVIHNRIFTNTTREKKIIKELQNEGVFIFNENNRYKKLTIHEILLKNNELIPYVPETVRAGKANLIYMMKKYNELILKPNSGSLGVGISKLTRINSRNWELSYYQKKSLNKERFSTNLPSKLKDLLSSTDVLIQQRIPLALSKGVPFDMRVSVQKNETGEWQVSGIVGKVAKKGRFITNVAQGGTCFPIGELLKDLPHLNHEKVLTDINLLALNIVINIEQEIPNLADLGLDIGITHDGKPMIIECNGRDLRVTFRNAGMLEEWEETYATPMKYANYLYETLLREKGAVHEGN</sequence>
<dbReference type="Proteomes" id="UP001526147">
    <property type="component" value="Unassembled WGS sequence"/>
</dbReference>
<dbReference type="Pfam" id="PF14398">
    <property type="entry name" value="ATPgrasp_YheCD"/>
    <property type="match status" value="1"/>
</dbReference>
<proteinExistence type="predicted"/>
<protein>
    <submittedName>
        <fullName evidence="1">YheC/YheD family protein</fullName>
    </submittedName>
</protein>
<dbReference type="RefSeq" id="WP_264144024.1">
    <property type="nucleotide sequence ID" value="NZ_JAOYEY010000047.1"/>
</dbReference>
<dbReference type="SUPFAM" id="SSF56059">
    <property type="entry name" value="Glutathione synthetase ATP-binding domain-like"/>
    <property type="match status" value="1"/>
</dbReference>